<protein>
    <submittedName>
        <fullName evidence="1">Uncharacterized protein</fullName>
    </submittedName>
</protein>
<feature type="non-terminal residue" evidence="1">
    <location>
        <position position="351"/>
    </location>
</feature>
<reference evidence="1" key="1">
    <citation type="journal article" date="2015" name="Nature">
        <title>Complex archaea that bridge the gap between prokaryotes and eukaryotes.</title>
        <authorList>
            <person name="Spang A."/>
            <person name="Saw J.H."/>
            <person name="Jorgensen S.L."/>
            <person name="Zaremba-Niedzwiedzka K."/>
            <person name="Martijn J."/>
            <person name="Lind A.E."/>
            <person name="van Eijk R."/>
            <person name="Schleper C."/>
            <person name="Guy L."/>
            <person name="Ettema T.J."/>
        </authorList>
    </citation>
    <scope>NUCLEOTIDE SEQUENCE</scope>
</reference>
<dbReference type="AlphaFoldDB" id="A0A0F8WRX7"/>
<organism evidence="1">
    <name type="scientific">marine sediment metagenome</name>
    <dbReference type="NCBI Taxonomy" id="412755"/>
    <lineage>
        <taxon>unclassified sequences</taxon>
        <taxon>metagenomes</taxon>
        <taxon>ecological metagenomes</taxon>
    </lineage>
</organism>
<accession>A0A0F8WRX7</accession>
<comment type="caution">
    <text evidence="1">The sequence shown here is derived from an EMBL/GenBank/DDBJ whole genome shotgun (WGS) entry which is preliminary data.</text>
</comment>
<gene>
    <name evidence="1" type="ORF">LCGC14_3031850</name>
</gene>
<evidence type="ECO:0000313" key="1">
    <source>
        <dbReference type="EMBL" id="KKK59692.1"/>
    </source>
</evidence>
<name>A0A0F8WRX7_9ZZZZ</name>
<dbReference type="EMBL" id="LAZR01063341">
    <property type="protein sequence ID" value="KKK59692.1"/>
    <property type="molecule type" value="Genomic_DNA"/>
</dbReference>
<proteinExistence type="predicted"/>
<sequence length="351" mass="37998">MRKLIVVLVMIIMVLGFTIAAIIPKDDWDLKNFYNIYNVKNMTVGTINVTGNSILNLNWTYLQNYPIACPAGTFLTQLDDSVTCTAPVADDIDPGDFPAGNYTFDTNLLFIDSSNDRVGIGTTIPNIELEVNGKMGFTATEYVSTDAVGYTDIHSATDKGVRLHTGSSEIKFDDIGISSNYMRLVTPANYFYYHIGGAYRMYWYQSRWIVGGNMKWNDNTGVEFGSGGGLGLIGDTKIFYNGADLIIDPDVVGTGKVLIGATGDDDLIAGNVGIGTTTPQNLLNVIGDGNFTGNLILGEKITFTLGEIIDNIVDGWITITGNLNVTGNVTAENVFLPTFLFAHTNDTIPVA</sequence>